<comment type="caution">
    <text evidence="1">The sequence shown here is derived from an EMBL/GenBank/DDBJ whole genome shotgun (WGS) entry which is preliminary data.</text>
</comment>
<dbReference type="AlphaFoldDB" id="A0A242N6W3"/>
<name>A0A242N6W3_CABSO</name>
<proteinExistence type="predicted"/>
<sequence>MRVMDVFSGNRHANCFILFLISHRPGYLLRAFSHTPVPAGKSAVLDAGQMTT</sequence>
<dbReference type="EMBL" id="NBTZ01000009">
    <property type="protein sequence ID" value="OTP79420.1"/>
    <property type="molecule type" value="Genomic_DNA"/>
</dbReference>
<organism evidence="1 2">
    <name type="scientific">Caballeronia sordidicola</name>
    <name type="common">Burkholderia sordidicola</name>
    <dbReference type="NCBI Taxonomy" id="196367"/>
    <lineage>
        <taxon>Bacteria</taxon>
        <taxon>Pseudomonadati</taxon>
        <taxon>Pseudomonadota</taxon>
        <taxon>Betaproteobacteria</taxon>
        <taxon>Burkholderiales</taxon>
        <taxon>Burkholderiaceae</taxon>
        <taxon>Caballeronia</taxon>
    </lineage>
</organism>
<gene>
    <name evidence="1" type="ORF">PAMC26577_00735</name>
</gene>
<evidence type="ECO:0000313" key="1">
    <source>
        <dbReference type="EMBL" id="OTP79420.1"/>
    </source>
</evidence>
<protein>
    <submittedName>
        <fullName evidence="1">Uncharacterized protein</fullName>
    </submittedName>
</protein>
<accession>A0A242N6W3</accession>
<evidence type="ECO:0000313" key="2">
    <source>
        <dbReference type="Proteomes" id="UP000195221"/>
    </source>
</evidence>
<dbReference type="Proteomes" id="UP000195221">
    <property type="component" value="Unassembled WGS sequence"/>
</dbReference>
<reference evidence="1 2" key="1">
    <citation type="submission" date="2017-03" db="EMBL/GenBank/DDBJ databases">
        <title>Genome analysis of strain PAMC 26577.</title>
        <authorList>
            <person name="Oh H.-M."/>
            <person name="Yang J.-A."/>
        </authorList>
    </citation>
    <scope>NUCLEOTIDE SEQUENCE [LARGE SCALE GENOMIC DNA]</scope>
    <source>
        <strain evidence="1 2">PAMC 26577</strain>
    </source>
</reference>